<dbReference type="STRING" id="2282107.A0A286U7J1"/>
<evidence type="ECO:0000259" key="3">
    <source>
        <dbReference type="Pfam" id="PF01370"/>
    </source>
</evidence>
<dbReference type="PANTHER" id="PTHR43103">
    <property type="entry name" value="NUCLEOSIDE-DIPHOSPHATE-SUGAR EPIMERASE"/>
    <property type="match status" value="1"/>
</dbReference>
<dbReference type="Gene3D" id="3.90.25.10">
    <property type="entry name" value="UDP-galactose 4-epimerase, domain 1"/>
    <property type="match status" value="1"/>
</dbReference>
<evidence type="ECO:0000313" key="4">
    <source>
        <dbReference type="EMBL" id="PAV15499.1"/>
    </source>
</evidence>
<dbReference type="Proteomes" id="UP000217199">
    <property type="component" value="Unassembled WGS sequence"/>
</dbReference>
<dbReference type="InterPro" id="IPR001509">
    <property type="entry name" value="Epimerase_deHydtase"/>
</dbReference>
<dbReference type="InParanoid" id="A0A286U7J1"/>
<keyword evidence="5" id="KW-1185">Reference proteome</keyword>
<evidence type="ECO:0000313" key="5">
    <source>
        <dbReference type="Proteomes" id="UP000217199"/>
    </source>
</evidence>
<evidence type="ECO:0000256" key="1">
    <source>
        <dbReference type="ARBA" id="ARBA00022857"/>
    </source>
</evidence>
<keyword evidence="2" id="KW-0119">Carbohydrate metabolism</keyword>
<comment type="caution">
    <text evidence="4">The sequence shown here is derived from an EMBL/GenBank/DDBJ whole genome shotgun (WGS) entry which is preliminary data.</text>
</comment>
<dbReference type="PANTHER" id="PTHR43103:SF3">
    <property type="entry name" value="ADP-L-GLYCERO-D-MANNO-HEPTOSE-6-EPIMERASE"/>
    <property type="match status" value="1"/>
</dbReference>
<sequence length="342" mass="36648">MVNKASPQHRVVLITGAAGFLAKPLVQSLASSGKISLILADVVQPEVPKGPRFIDASSGSSDLGGDQEKVHVFPIKTDLTVIDQVQALFKTTIGIPDVIYAMHGIMSRGSEDNFELGLRVNVDSIRLLLDAAVQFGATRVRPEPIRFIFTSSLAIYGGPLPDVVTPTTATTPEGAYGAGKLASEVIINEYSRRGLVDARILRLPTVVVRPGPPSRATSAFISGIIREPLSGVQAICPIGSSLTDPELELPVWIASPEKTVSNLTYASVLPASSFPPHTRSINLPGFTATVLELLKALEAVGGRRHWTWFISRPALQMGFTGDNDGVLPIVQQFKKDLEENKV</sequence>
<protein>
    <submittedName>
        <fullName evidence="4">Nucleoside-diphosphate-sugar epimerase</fullName>
    </submittedName>
</protein>
<dbReference type="AlphaFoldDB" id="A0A286U7J1"/>
<dbReference type="OrthoDB" id="16464at2759"/>
<reference evidence="4 5" key="1">
    <citation type="journal article" date="2017" name="Mol. Ecol.">
        <title>Comparative and population genomic landscape of Phellinus noxius: A hypervariable fungus causing root rot in trees.</title>
        <authorList>
            <person name="Chung C.L."/>
            <person name="Lee T.J."/>
            <person name="Akiba M."/>
            <person name="Lee H.H."/>
            <person name="Kuo T.H."/>
            <person name="Liu D."/>
            <person name="Ke H.M."/>
            <person name="Yokoi T."/>
            <person name="Roa M.B."/>
            <person name="Lu M.J."/>
            <person name="Chang Y.Y."/>
            <person name="Ann P.J."/>
            <person name="Tsai J.N."/>
            <person name="Chen C.Y."/>
            <person name="Tzean S.S."/>
            <person name="Ota Y."/>
            <person name="Hattori T."/>
            <person name="Sahashi N."/>
            <person name="Liou R.F."/>
            <person name="Kikuchi T."/>
            <person name="Tsai I.J."/>
        </authorList>
    </citation>
    <scope>NUCLEOTIDE SEQUENCE [LARGE SCALE GENOMIC DNA]</scope>
    <source>
        <strain evidence="4 5">FFPRI411160</strain>
    </source>
</reference>
<dbReference type="EMBL" id="NBII01000010">
    <property type="protein sequence ID" value="PAV15499.1"/>
    <property type="molecule type" value="Genomic_DNA"/>
</dbReference>
<gene>
    <name evidence="4" type="ORF">PNOK_0926300</name>
</gene>
<dbReference type="SUPFAM" id="SSF51735">
    <property type="entry name" value="NAD(P)-binding Rossmann-fold domains"/>
    <property type="match status" value="1"/>
</dbReference>
<dbReference type="InterPro" id="IPR036291">
    <property type="entry name" value="NAD(P)-bd_dom_sf"/>
</dbReference>
<evidence type="ECO:0000256" key="2">
    <source>
        <dbReference type="ARBA" id="ARBA00023277"/>
    </source>
</evidence>
<accession>A0A286U7J1</accession>
<organism evidence="4 5">
    <name type="scientific">Pyrrhoderma noxium</name>
    <dbReference type="NCBI Taxonomy" id="2282107"/>
    <lineage>
        <taxon>Eukaryota</taxon>
        <taxon>Fungi</taxon>
        <taxon>Dikarya</taxon>
        <taxon>Basidiomycota</taxon>
        <taxon>Agaricomycotina</taxon>
        <taxon>Agaricomycetes</taxon>
        <taxon>Hymenochaetales</taxon>
        <taxon>Hymenochaetaceae</taxon>
        <taxon>Pyrrhoderma</taxon>
    </lineage>
</organism>
<proteinExistence type="predicted"/>
<dbReference type="Gene3D" id="3.40.50.720">
    <property type="entry name" value="NAD(P)-binding Rossmann-like Domain"/>
    <property type="match status" value="1"/>
</dbReference>
<dbReference type="Pfam" id="PF01370">
    <property type="entry name" value="Epimerase"/>
    <property type="match status" value="1"/>
</dbReference>
<keyword evidence="1" id="KW-0521">NADP</keyword>
<feature type="domain" description="NAD-dependent epimerase/dehydratase" evidence="3">
    <location>
        <begin position="12"/>
        <end position="230"/>
    </location>
</feature>
<name>A0A286U7J1_9AGAM</name>